<keyword evidence="1" id="KW-0732">Signal</keyword>
<dbReference type="SUPFAM" id="SSF48371">
    <property type="entry name" value="ARM repeat"/>
    <property type="match status" value="1"/>
</dbReference>
<name>A0ABD1ITN0_9TELE</name>
<protein>
    <submittedName>
        <fullName evidence="2">Uncharacterized protein</fullName>
    </submittedName>
</protein>
<dbReference type="InterPro" id="IPR040144">
    <property type="entry name" value="RAP1GDS1"/>
</dbReference>
<comment type="caution">
    <text evidence="2">The sequence shown here is derived from an EMBL/GenBank/DDBJ whole genome shotgun (WGS) entry which is preliminary data.</text>
</comment>
<dbReference type="AlphaFoldDB" id="A0ABD1ITN0"/>
<evidence type="ECO:0000313" key="3">
    <source>
        <dbReference type="Proteomes" id="UP001591681"/>
    </source>
</evidence>
<dbReference type="PANTHER" id="PTHR10957">
    <property type="entry name" value="RAP1 GTPASE-GDP DISSOCIATION STIMULATOR 1"/>
    <property type="match status" value="1"/>
</dbReference>
<organism evidence="2 3">
    <name type="scientific">Coilia grayii</name>
    <name type="common">Gray's grenadier anchovy</name>
    <dbReference type="NCBI Taxonomy" id="363190"/>
    <lineage>
        <taxon>Eukaryota</taxon>
        <taxon>Metazoa</taxon>
        <taxon>Chordata</taxon>
        <taxon>Craniata</taxon>
        <taxon>Vertebrata</taxon>
        <taxon>Euteleostomi</taxon>
        <taxon>Actinopterygii</taxon>
        <taxon>Neopterygii</taxon>
        <taxon>Teleostei</taxon>
        <taxon>Clupei</taxon>
        <taxon>Clupeiformes</taxon>
        <taxon>Clupeoidei</taxon>
        <taxon>Engraulidae</taxon>
        <taxon>Coilinae</taxon>
        <taxon>Coilia</taxon>
    </lineage>
</organism>
<dbReference type="EMBL" id="JBHFQA010000023">
    <property type="protein sequence ID" value="KAL2078326.1"/>
    <property type="molecule type" value="Genomic_DNA"/>
</dbReference>
<feature type="chain" id="PRO_5044757042" evidence="1">
    <location>
        <begin position="20"/>
        <end position="303"/>
    </location>
</feature>
<keyword evidence="3" id="KW-1185">Reference proteome</keyword>
<dbReference type="Proteomes" id="UP001591681">
    <property type="component" value="Unassembled WGS sequence"/>
</dbReference>
<gene>
    <name evidence="2" type="ORF">ACEWY4_026011</name>
</gene>
<proteinExistence type="predicted"/>
<dbReference type="Gene3D" id="1.25.10.10">
    <property type="entry name" value="Leucine-rich Repeat Variant"/>
    <property type="match status" value="1"/>
</dbReference>
<sequence>MYIVCALYLPVCVCVCALSKLVLRVSESLVNALDAIRVSTELIEEELRPHLDTLLTIAQEKKKGVAEQVVECSVLPVLAQVLRRKNSITLKTTKLVAELAREPIVRERCFHAGISLALLSLLTSSDQELLLHVGRAISRIGLDSPVQQEKLLRSGAVASLASVLLRYPKNEELVGVCLLAFCSLADVAEEEGLAMVWEQLQRVTQGEWLFKGMCRNTAGSLSSTVTVVRLLEWSPGQYVVTVEVHQRCSTVFWSVHNRFCSTVRWFPRPYLTAWPRFYKVIKYSVQGFPQHGSWKSKVFHTVL</sequence>
<evidence type="ECO:0000256" key="1">
    <source>
        <dbReference type="SAM" id="SignalP"/>
    </source>
</evidence>
<accession>A0ABD1ITN0</accession>
<feature type="signal peptide" evidence="1">
    <location>
        <begin position="1"/>
        <end position="19"/>
    </location>
</feature>
<reference evidence="2 3" key="1">
    <citation type="submission" date="2024-09" db="EMBL/GenBank/DDBJ databases">
        <title>A chromosome-level genome assembly of Gray's grenadier anchovy, Coilia grayii.</title>
        <authorList>
            <person name="Fu Z."/>
        </authorList>
    </citation>
    <scope>NUCLEOTIDE SEQUENCE [LARGE SCALE GENOMIC DNA]</scope>
    <source>
        <strain evidence="2">G4</strain>
        <tissue evidence="2">Muscle</tissue>
    </source>
</reference>
<evidence type="ECO:0000313" key="2">
    <source>
        <dbReference type="EMBL" id="KAL2078326.1"/>
    </source>
</evidence>
<dbReference type="InterPro" id="IPR016024">
    <property type="entry name" value="ARM-type_fold"/>
</dbReference>
<dbReference type="InterPro" id="IPR011989">
    <property type="entry name" value="ARM-like"/>
</dbReference>